<dbReference type="PANTHER" id="PTHR11644:SF2">
    <property type="entry name" value="CYTIDINE DEAMINASE"/>
    <property type="match status" value="1"/>
</dbReference>
<dbReference type="GO" id="GO:0004126">
    <property type="term" value="F:cytidine deaminase activity"/>
    <property type="evidence" value="ECO:0007669"/>
    <property type="project" value="UniProtKB-EC"/>
</dbReference>
<dbReference type="SUPFAM" id="SSF53927">
    <property type="entry name" value="Cytidine deaminase-like"/>
    <property type="match status" value="1"/>
</dbReference>
<evidence type="ECO:0000313" key="7">
    <source>
        <dbReference type="Proteomes" id="UP000248857"/>
    </source>
</evidence>
<evidence type="ECO:0000256" key="4">
    <source>
        <dbReference type="ARBA" id="ARBA00022833"/>
    </source>
</evidence>
<dbReference type="PROSITE" id="PS51747">
    <property type="entry name" value="CYT_DCMP_DEAMINASES_2"/>
    <property type="match status" value="1"/>
</dbReference>
<accession>A0A2W1JM34</accession>
<evidence type="ECO:0000256" key="1">
    <source>
        <dbReference type="ARBA" id="ARBA00006576"/>
    </source>
</evidence>
<protein>
    <submittedName>
        <fullName evidence="6">Cytidine deaminase</fullName>
        <ecNumber evidence="6">3.5.4.5</ecNumber>
    </submittedName>
</protein>
<evidence type="ECO:0000256" key="3">
    <source>
        <dbReference type="ARBA" id="ARBA00022801"/>
    </source>
</evidence>
<gene>
    <name evidence="6" type="primary">cdd_1</name>
    <name evidence="6" type="ORF">C1752_01410</name>
</gene>
<dbReference type="OrthoDB" id="9799092at2"/>
<comment type="caution">
    <text evidence="6">The sequence shown here is derived from an EMBL/GenBank/DDBJ whole genome shotgun (WGS) entry which is preliminary data.</text>
</comment>
<dbReference type="EMBL" id="PQWO01000003">
    <property type="protein sequence ID" value="PZD74378.1"/>
    <property type="molecule type" value="Genomic_DNA"/>
</dbReference>
<dbReference type="AlphaFoldDB" id="A0A2W1JM34"/>
<feature type="domain" description="CMP/dCMP-type deaminase" evidence="5">
    <location>
        <begin position="1"/>
        <end position="131"/>
    </location>
</feature>
<dbReference type="InterPro" id="IPR002125">
    <property type="entry name" value="CMP_dCMP_dom"/>
</dbReference>
<dbReference type="Proteomes" id="UP000248857">
    <property type="component" value="Unassembled WGS sequence"/>
</dbReference>
<dbReference type="GO" id="GO:0042802">
    <property type="term" value="F:identical protein binding"/>
    <property type="evidence" value="ECO:0007669"/>
    <property type="project" value="UniProtKB-ARBA"/>
</dbReference>
<dbReference type="InterPro" id="IPR016192">
    <property type="entry name" value="APOBEC/CMP_deaminase_Zn-bd"/>
</dbReference>
<dbReference type="InterPro" id="IPR016193">
    <property type="entry name" value="Cytidine_deaminase-like"/>
</dbReference>
<keyword evidence="2" id="KW-0479">Metal-binding</keyword>
<proteinExistence type="inferred from homology"/>
<evidence type="ECO:0000256" key="2">
    <source>
        <dbReference type="ARBA" id="ARBA00022723"/>
    </source>
</evidence>
<name>A0A2W1JM34_9CYAN</name>
<dbReference type="PROSITE" id="PS00903">
    <property type="entry name" value="CYT_DCMP_DEAMINASES_1"/>
    <property type="match status" value="1"/>
</dbReference>
<dbReference type="PANTHER" id="PTHR11644">
    <property type="entry name" value="CYTIDINE DEAMINASE"/>
    <property type="match status" value="1"/>
</dbReference>
<dbReference type="Gene3D" id="3.40.140.10">
    <property type="entry name" value="Cytidine Deaminase, domain 2"/>
    <property type="match status" value="1"/>
</dbReference>
<evidence type="ECO:0000259" key="5">
    <source>
        <dbReference type="PROSITE" id="PS51747"/>
    </source>
</evidence>
<comment type="similarity">
    <text evidence="1">Belongs to the cytidine and deoxycytidylate deaminase family.</text>
</comment>
<dbReference type="RefSeq" id="WP_110985367.1">
    <property type="nucleotide sequence ID" value="NZ_CAWNWM010000003.1"/>
</dbReference>
<dbReference type="GO" id="GO:0008270">
    <property type="term" value="F:zinc ion binding"/>
    <property type="evidence" value="ECO:0007669"/>
    <property type="project" value="InterPro"/>
</dbReference>
<dbReference type="GO" id="GO:0055086">
    <property type="term" value="P:nucleobase-containing small molecule metabolic process"/>
    <property type="evidence" value="ECO:0007669"/>
    <property type="project" value="UniProtKB-ARBA"/>
</dbReference>
<keyword evidence="4" id="KW-0862">Zinc</keyword>
<keyword evidence="3 6" id="KW-0378">Hydrolase</keyword>
<sequence length="131" mass="14080">MIPSNNFGQLIAEAQKLVKPVALARPSEDAGTVGCALQAQDGQIHTGICIDLACGIGFCAEASAIVNMIKEGETVIDYIVAVSKRGIIPPCGRCREMMVQVSEQNYKTLVIVSETEVVPVSELLPRHWLSQ</sequence>
<dbReference type="InterPro" id="IPR050202">
    <property type="entry name" value="Cyt/Deoxycyt_deaminase"/>
</dbReference>
<dbReference type="Pfam" id="PF00383">
    <property type="entry name" value="dCMP_cyt_deam_1"/>
    <property type="match status" value="1"/>
</dbReference>
<dbReference type="EC" id="3.5.4.5" evidence="6"/>
<organism evidence="6 7">
    <name type="scientific">Acaryochloris thomasi RCC1774</name>
    <dbReference type="NCBI Taxonomy" id="1764569"/>
    <lineage>
        <taxon>Bacteria</taxon>
        <taxon>Bacillati</taxon>
        <taxon>Cyanobacteriota</taxon>
        <taxon>Cyanophyceae</taxon>
        <taxon>Acaryochloridales</taxon>
        <taxon>Acaryochloridaceae</taxon>
        <taxon>Acaryochloris</taxon>
        <taxon>Acaryochloris thomasi</taxon>
    </lineage>
</organism>
<reference evidence="6 7" key="1">
    <citation type="journal article" date="2018" name="Sci. Rep.">
        <title>A novel species of the marine cyanobacterium Acaryochloris with a unique pigment content and lifestyle.</title>
        <authorList>
            <person name="Partensky F."/>
            <person name="Six C."/>
            <person name="Ratin M."/>
            <person name="Garczarek L."/>
            <person name="Vaulot D."/>
            <person name="Probert I."/>
            <person name="Calteau A."/>
            <person name="Gourvil P."/>
            <person name="Marie D."/>
            <person name="Grebert T."/>
            <person name="Bouchier C."/>
            <person name="Le Panse S."/>
            <person name="Gachenot M."/>
            <person name="Rodriguez F."/>
            <person name="Garrido J.L."/>
        </authorList>
    </citation>
    <scope>NUCLEOTIDE SEQUENCE [LARGE SCALE GENOMIC DNA]</scope>
    <source>
        <strain evidence="6 7">RCC1774</strain>
    </source>
</reference>
<dbReference type="GO" id="GO:0072527">
    <property type="term" value="P:pyrimidine-containing compound metabolic process"/>
    <property type="evidence" value="ECO:0007669"/>
    <property type="project" value="UniProtKB-ARBA"/>
</dbReference>
<dbReference type="GO" id="GO:0005829">
    <property type="term" value="C:cytosol"/>
    <property type="evidence" value="ECO:0007669"/>
    <property type="project" value="TreeGrafter"/>
</dbReference>
<keyword evidence="7" id="KW-1185">Reference proteome</keyword>
<dbReference type="CDD" id="cd01283">
    <property type="entry name" value="cytidine_deaminase"/>
    <property type="match status" value="1"/>
</dbReference>
<evidence type="ECO:0000313" key="6">
    <source>
        <dbReference type="EMBL" id="PZD74378.1"/>
    </source>
</evidence>